<evidence type="ECO:0000259" key="10">
    <source>
        <dbReference type="PROSITE" id="PS51198"/>
    </source>
</evidence>
<dbReference type="Gene3D" id="3.30.65.10">
    <property type="entry name" value="Bacterial Topoisomerase I, domain 1"/>
    <property type="match status" value="1"/>
</dbReference>
<keyword evidence="12" id="KW-1185">Reference proteome</keyword>
<dbReference type="Pfam" id="PF00580">
    <property type="entry name" value="UvrD-helicase"/>
    <property type="match status" value="1"/>
</dbReference>
<dbReference type="RefSeq" id="WP_097140535.1">
    <property type="nucleotide sequence ID" value="NZ_OBQD01000008.1"/>
</dbReference>
<evidence type="ECO:0000256" key="7">
    <source>
        <dbReference type="ARBA" id="ARBA00034808"/>
    </source>
</evidence>
<keyword evidence="5" id="KW-0413">Isomerase</keyword>
<comment type="catalytic activity">
    <reaction evidence="6">
        <text>Couples ATP hydrolysis with the unwinding of duplex DNA by translocating in the 3'-5' direction.</text>
        <dbReference type="EC" id="5.6.2.4"/>
    </reaction>
</comment>
<dbReference type="OrthoDB" id="5298826at2"/>
<dbReference type="Gene3D" id="3.40.50.300">
    <property type="entry name" value="P-loop containing nucleotide triphosphate hydrolases"/>
    <property type="match status" value="3"/>
</dbReference>
<keyword evidence="2 9" id="KW-0378">Hydrolase</keyword>
<sequence>MKPPIFGRSRTYRPSLWARLFLSEKWKLVLSSSSQDRISLKSTHEDEIQCLEISSISSTKALLWHTVEIRSKGRIDALSGLTAKAAQTLCDDLLAFVNLHLANLIDSDKERLREVDSKIRAITDSNRQYLAHADVSRAIASVPGKASLALAHPLFDAALIPGTLRGYLPTSFAMLTDPAVRSRYNESFVVHEMQKFEKFFANLGGFSLSQEQREACIRLEDNNLLVASAGSGKSATMVGKVAYVLEKELYHPSEILVLAFNKSAADELKERIARQLNVDEEALECRVTTFHALGRGIIEETEGRPPQLANWVEHPAGEARVIDKIIRELMEVDEEFRRLWIDLLSILPKADIPAEVFDSEADYNRYIADRNDKGGSTIGTLADVYVKSLQEQRIANWLWVHSVEFEYEKQISFKEEDGSERFVQPDFHYPLTDTFHEHFAINADGSSPFVNYAEHTKGKRAGYKREELDFFETTSAQARDGTLLPHLEAQLTKREIPLTEKSVDEILKAVEPVVITHYQKLIGVCIKHIRASQLTLEMLLERAKSLHDKPRAQHFARAVWLITEAYSRKLDEAKRIDFDSMIGDAVRLVETGRYQSPYSLVLVDEFQDISDPRANLIKALKHQKPFTKVFAVGDDWQSIYRFAGSDITIFTQFEANFGACWQGRLEQTYRCNQLLADTAAGFVQRNPDQIRKTVRSTRASIPRSIRVIPVSVEWRKPSFPKACFQLLDRLNTFLDGISSQWRRETGQKLKVLVLWRYNLLDPFHGQPPEFSAIEVAGMSFHRSKGLEADYTILLDVSEGDYGVPSRIEDDELLNLVIPRPETFAYAEERRLFYVALTRASRGTFILCNRRKPSRYIRELCEIAGNEVRFETIEGKELDQCPSCLVGELVERKGRNDTTFYGCNQFPECRHTQQSPPAAPHRQQAGEAGVVETVNRARAF</sequence>
<evidence type="ECO:0000256" key="4">
    <source>
        <dbReference type="ARBA" id="ARBA00022840"/>
    </source>
</evidence>
<comment type="catalytic activity">
    <reaction evidence="8">
        <text>ATP + H2O = ADP + phosphate + H(+)</text>
        <dbReference type="Rhea" id="RHEA:13065"/>
        <dbReference type="ChEBI" id="CHEBI:15377"/>
        <dbReference type="ChEBI" id="CHEBI:15378"/>
        <dbReference type="ChEBI" id="CHEBI:30616"/>
        <dbReference type="ChEBI" id="CHEBI:43474"/>
        <dbReference type="ChEBI" id="CHEBI:456216"/>
        <dbReference type="EC" id="5.6.2.4"/>
    </reaction>
</comment>
<dbReference type="InterPro" id="IPR014017">
    <property type="entry name" value="DNA_helicase_UvrD-like_C"/>
</dbReference>
<dbReference type="InterPro" id="IPR013498">
    <property type="entry name" value="Topo_IA_Znf"/>
</dbReference>
<organism evidence="11 12">
    <name type="scientific">Rhizobium subbaraonis</name>
    <dbReference type="NCBI Taxonomy" id="908946"/>
    <lineage>
        <taxon>Bacteria</taxon>
        <taxon>Pseudomonadati</taxon>
        <taxon>Pseudomonadota</taxon>
        <taxon>Alphaproteobacteria</taxon>
        <taxon>Hyphomicrobiales</taxon>
        <taxon>Rhizobiaceae</taxon>
        <taxon>Rhizobium/Agrobacterium group</taxon>
        <taxon>Rhizobium</taxon>
    </lineage>
</organism>
<keyword evidence="1 9" id="KW-0547">Nucleotide-binding</keyword>
<dbReference type="PANTHER" id="PTHR11070">
    <property type="entry name" value="UVRD / RECB / PCRA DNA HELICASE FAMILY MEMBER"/>
    <property type="match status" value="1"/>
</dbReference>
<dbReference type="AlphaFoldDB" id="A0A285UI53"/>
<feature type="binding site" evidence="9">
    <location>
        <begin position="227"/>
        <end position="234"/>
    </location>
    <ligand>
        <name>ATP</name>
        <dbReference type="ChEBI" id="CHEBI:30616"/>
    </ligand>
</feature>
<dbReference type="GO" id="GO:0016887">
    <property type="term" value="F:ATP hydrolysis activity"/>
    <property type="evidence" value="ECO:0007669"/>
    <property type="project" value="RHEA"/>
</dbReference>
<evidence type="ECO:0000256" key="6">
    <source>
        <dbReference type="ARBA" id="ARBA00034617"/>
    </source>
</evidence>
<dbReference type="GO" id="GO:0005829">
    <property type="term" value="C:cytosol"/>
    <property type="evidence" value="ECO:0007669"/>
    <property type="project" value="TreeGrafter"/>
</dbReference>
<feature type="domain" description="UvrD-like helicase ATP-binding" evidence="10">
    <location>
        <begin position="206"/>
        <end position="672"/>
    </location>
</feature>
<evidence type="ECO:0000256" key="2">
    <source>
        <dbReference type="ARBA" id="ARBA00022801"/>
    </source>
</evidence>
<evidence type="ECO:0000256" key="1">
    <source>
        <dbReference type="ARBA" id="ARBA00022741"/>
    </source>
</evidence>
<evidence type="ECO:0000313" key="12">
    <source>
        <dbReference type="Proteomes" id="UP000219167"/>
    </source>
</evidence>
<name>A0A285UI53_9HYPH</name>
<dbReference type="GO" id="GO:0006265">
    <property type="term" value="P:DNA topological change"/>
    <property type="evidence" value="ECO:0007669"/>
    <property type="project" value="InterPro"/>
</dbReference>
<reference evidence="11 12" key="1">
    <citation type="submission" date="2017-08" db="EMBL/GenBank/DDBJ databases">
        <authorList>
            <person name="de Groot N.N."/>
        </authorList>
    </citation>
    <scope>NUCLEOTIDE SEQUENCE [LARGE SCALE GENOMIC DNA]</scope>
    <source>
        <strain evidence="11 12">JC85</strain>
    </source>
</reference>
<dbReference type="PANTHER" id="PTHR11070:SF63">
    <property type="entry name" value="DNA HELICASE IV"/>
    <property type="match status" value="1"/>
</dbReference>
<dbReference type="PROSITE" id="PS51198">
    <property type="entry name" value="UVRD_HELICASE_ATP_BIND"/>
    <property type="match status" value="1"/>
</dbReference>
<evidence type="ECO:0000256" key="5">
    <source>
        <dbReference type="ARBA" id="ARBA00023235"/>
    </source>
</evidence>
<dbReference type="EC" id="5.6.2.4" evidence="7"/>
<dbReference type="EMBL" id="OBQD01000008">
    <property type="protein sequence ID" value="SOC41367.1"/>
    <property type="molecule type" value="Genomic_DNA"/>
</dbReference>
<dbReference type="GO" id="GO:0003677">
    <property type="term" value="F:DNA binding"/>
    <property type="evidence" value="ECO:0007669"/>
    <property type="project" value="InterPro"/>
</dbReference>
<dbReference type="SUPFAM" id="SSF52540">
    <property type="entry name" value="P-loop containing nucleoside triphosphate hydrolases"/>
    <property type="match status" value="1"/>
</dbReference>
<dbReference type="GO" id="GO:0043138">
    <property type="term" value="F:3'-5' DNA helicase activity"/>
    <property type="evidence" value="ECO:0007669"/>
    <property type="project" value="UniProtKB-EC"/>
</dbReference>
<gene>
    <name evidence="11" type="ORF">SAMN05892877_108246</name>
</gene>
<evidence type="ECO:0000256" key="3">
    <source>
        <dbReference type="ARBA" id="ARBA00022806"/>
    </source>
</evidence>
<dbReference type="GO" id="GO:0005694">
    <property type="term" value="C:chromosome"/>
    <property type="evidence" value="ECO:0007669"/>
    <property type="project" value="InterPro"/>
</dbReference>
<dbReference type="InterPro" id="IPR014016">
    <property type="entry name" value="UvrD-like_ATP-bd"/>
</dbReference>
<evidence type="ECO:0000313" key="11">
    <source>
        <dbReference type="EMBL" id="SOC41367.1"/>
    </source>
</evidence>
<dbReference type="Pfam" id="PF01396">
    <property type="entry name" value="Zn_ribbon_Top1"/>
    <property type="match status" value="1"/>
</dbReference>
<evidence type="ECO:0000256" key="8">
    <source>
        <dbReference type="ARBA" id="ARBA00048988"/>
    </source>
</evidence>
<keyword evidence="4 9" id="KW-0067">ATP-binding</keyword>
<dbReference type="InterPro" id="IPR027417">
    <property type="entry name" value="P-loop_NTPase"/>
</dbReference>
<dbReference type="GO" id="GO:0003916">
    <property type="term" value="F:DNA topoisomerase activity"/>
    <property type="evidence" value="ECO:0007669"/>
    <property type="project" value="InterPro"/>
</dbReference>
<accession>A0A285UI53</accession>
<dbReference type="InterPro" id="IPR000212">
    <property type="entry name" value="DNA_helicase_UvrD/REP"/>
</dbReference>
<dbReference type="GO" id="GO:0000725">
    <property type="term" value="P:recombinational repair"/>
    <property type="evidence" value="ECO:0007669"/>
    <property type="project" value="TreeGrafter"/>
</dbReference>
<dbReference type="Proteomes" id="UP000219167">
    <property type="component" value="Unassembled WGS sequence"/>
</dbReference>
<proteinExistence type="predicted"/>
<evidence type="ECO:0000256" key="9">
    <source>
        <dbReference type="PROSITE-ProRule" id="PRU00560"/>
    </source>
</evidence>
<dbReference type="Pfam" id="PF13361">
    <property type="entry name" value="UvrD_C"/>
    <property type="match status" value="1"/>
</dbReference>
<dbReference type="GO" id="GO:0005524">
    <property type="term" value="F:ATP binding"/>
    <property type="evidence" value="ECO:0007669"/>
    <property type="project" value="UniProtKB-UniRule"/>
</dbReference>
<keyword evidence="3 9" id="KW-0347">Helicase</keyword>
<protein>
    <recommendedName>
        <fullName evidence="7">DNA 3'-5' helicase</fullName>
        <ecNumber evidence="7">5.6.2.4</ecNumber>
    </recommendedName>
</protein>